<keyword evidence="8" id="KW-1185">Reference proteome</keyword>
<evidence type="ECO:0000259" key="6">
    <source>
        <dbReference type="Pfam" id="PF13458"/>
    </source>
</evidence>
<feature type="chain" id="PRO_5036876874" evidence="5">
    <location>
        <begin position="25"/>
        <end position="402"/>
    </location>
</feature>
<keyword evidence="4" id="KW-0029">Amino-acid transport</keyword>
<dbReference type="Gene3D" id="3.40.50.2300">
    <property type="match status" value="2"/>
</dbReference>
<protein>
    <submittedName>
        <fullName evidence="7">ABC transporter substrate-binding protein</fullName>
    </submittedName>
</protein>
<dbReference type="SUPFAM" id="SSF53822">
    <property type="entry name" value="Periplasmic binding protein-like I"/>
    <property type="match status" value="1"/>
</dbReference>
<organism evidence="7 8">
    <name type="scientific">Zwartia hollandica</name>
    <dbReference type="NCBI Taxonomy" id="324606"/>
    <lineage>
        <taxon>Bacteria</taxon>
        <taxon>Pseudomonadati</taxon>
        <taxon>Pseudomonadota</taxon>
        <taxon>Betaproteobacteria</taxon>
        <taxon>Burkholderiales</taxon>
        <taxon>Alcaligenaceae</taxon>
        <taxon>Zwartia</taxon>
    </lineage>
</organism>
<comment type="caution">
    <text evidence="7">The sequence shown here is derived from an EMBL/GenBank/DDBJ whole genome shotgun (WGS) entry which is preliminary data.</text>
</comment>
<evidence type="ECO:0000256" key="5">
    <source>
        <dbReference type="SAM" id="SignalP"/>
    </source>
</evidence>
<evidence type="ECO:0000256" key="3">
    <source>
        <dbReference type="ARBA" id="ARBA00022729"/>
    </source>
</evidence>
<feature type="domain" description="Leucine-binding protein" evidence="6">
    <location>
        <begin position="32"/>
        <end position="382"/>
    </location>
</feature>
<dbReference type="InterPro" id="IPR028081">
    <property type="entry name" value="Leu-bd"/>
</dbReference>
<dbReference type="CDD" id="cd06343">
    <property type="entry name" value="PBP1_ABC_ligand_binding-like"/>
    <property type="match status" value="1"/>
</dbReference>
<evidence type="ECO:0000313" key="7">
    <source>
        <dbReference type="EMBL" id="MBZ1351562.1"/>
    </source>
</evidence>
<dbReference type="InterPro" id="IPR000709">
    <property type="entry name" value="Leu_Ile_Val-bd"/>
</dbReference>
<evidence type="ECO:0000256" key="2">
    <source>
        <dbReference type="ARBA" id="ARBA00022448"/>
    </source>
</evidence>
<reference evidence="7" key="1">
    <citation type="submission" date="2021-07" db="EMBL/GenBank/DDBJ databases">
        <title>New genus and species of the family Alcaligenaceae.</title>
        <authorList>
            <person name="Hahn M.W."/>
        </authorList>
    </citation>
    <scope>NUCLEOTIDE SEQUENCE</scope>
    <source>
        <strain evidence="7">LF4-65</strain>
    </source>
</reference>
<dbReference type="RefSeq" id="WP_259661958.1">
    <property type="nucleotide sequence ID" value="NZ_JAHXRI010000010.1"/>
</dbReference>
<dbReference type="PANTHER" id="PTHR47235:SF1">
    <property type="entry name" value="BLR6548 PROTEIN"/>
    <property type="match status" value="1"/>
</dbReference>
<name>A0A953T619_9BURK</name>
<accession>A0A953T619</accession>
<sequence length="402" mass="43221">MIKKLVGLAVSCAAAVLFANSASAQGVTKDEILIGGFGPITGPAAYIGLGGRDGLAMAIKEINAAGGVNGRKFRLIFEDDGHSPTRALGAVKKLIDQDKVFMIFCAAGSNATVGTIDYIKAQQRVMYVSFASAPAVTFPFSSYLFRGATTEVPRYGELYSEFIADGLKAKKVAIMNGREEYPKNEGNALATALKDVYKVNVAARAEFNIGDKDFTPQLLAVKNSGAEVVAFFGNPAEAAIAMRQARELGLKQKFFVGATMVDKSFTLAAKENAEGATGFSLIPFLPGTPNPTLQAWEAKWKKEYPNLPVGRPNVFDVMAYTDMYVLAEAMKKAGPELNTKSLIAGLEQIKDFASSPLAAPITFTNKHHIGNLTLTVMEVKGGNWQPVGWKPSRPSEILKRYE</sequence>
<proteinExistence type="inferred from homology"/>
<dbReference type="GO" id="GO:0006865">
    <property type="term" value="P:amino acid transport"/>
    <property type="evidence" value="ECO:0007669"/>
    <property type="project" value="UniProtKB-KW"/>
</dbReference>
<evidence type="ECO:0000313" key="8">
    <source>
        <dbReference type="Proteomes" id="UP000739565"/>
    </source>
</evidence>
<feature type="signal peptide" evidence="5">
    <location>
        <begin position="1"/>
        <end position="24"/>
    </location>
</feature>
<comment type="similarity">
    <text evidence="1">Belongs to the leucine-binding protein family.</text>
</comment>
<dbReference type="PRINTS" id="PR00337">
    <property type="entry name" value="LEUILEVALBP"/>
</dbReference>
<evidence type="ECO:0000256" key="1">
    <source>
        <dbReference type="ARBA" id="ARBA00010062"/>
    </source>
</evidence>
<dbReference type="AlphaFoldDB" id="A0A953T619"/>
<dbReference type="Pfam" id="PF13458">
    <property type="entry name" value="Peripla_BP_6"/>
    <property type="match status" value="1"/>
</dbReference>
<dbReference type="Proteomes" id="UP000739565">
    <property type="component" value="Unassembled WGS sequence"/>
</dbReference>
<evidence type="ECO:0000256" key="4">
    <source>
        <dbReference type="ARBA" id="ARBA00022970"/>
    </source>
</evidence>
<keyword evidence="2" id="KW-0813">Transport</keyword>
<dbReference type="EMBL" id="JAHXRI010000010">
    <property type="protein sequence ID" value="MBZ1351562.1"/>
    <property type="molecule type" value="Genomic_DNA"/>
</dbReference>
<dbReference type="InterPro" id="IPR028082">
    <property type="entry name" value="Peripla_BP_I"/>
</dbReference>
<keyword evidence="3 5" id="KW-0732">Signal</keyword>
<dbReference type="PANTHER" id="PTHR47235">
    <property type="entry name" value="BLR6548 PROTEIN"/>
    <property type="match status" value="1"/>
</dbReference>
<gene>
    <name evidence="7" type="ORF">KZZ10_12985</name>
</gene>